<feature type="domain" description="Wadjet protein JetD C-terminal" evidence="1">
    <location>
        <begin position="202"/>
        <end position="282"/>
    </location>
</feature>
<name>A0ABT8M5Q3_9EURY</name>
<reference evidence="2" key="1">
    <citation type="submission" date="2019-05" db="EMBL/GenBank/DDBJ databases">
        <title>Isolation and characterization of methanogens from the cold seep sediment at Four-Way Closure Ridge.</title>
        <authorList>
            <person name="You Y.-T."/>
            <person name="Chen S.-C."/>
            <person name="Zhang W.-L."/>
            <person name="Lai M.-C."/>
        </authorList>
    </citation>
    <scope>NUCLEOTIDE SEQUENCE</scope>
    <source>
        <strain evidence="2">FWC-SCC3</strain>
    </source>
</reference>
<dbReference type="EMBL" id="VCYI01000025">
    <property type="protein sequence ID" value="MDN7013938.1"/>
    <property type="molecule type" value="Genomic_DNA"/>
</dbReference>
<evidence type="ECO:0000259" key="1">
    <source>
        <dbReference type="Pfam" id="PF09983"/>
    </source>
</evidence>
<keyword evidence="3" id="KW-1185">Reference proteome</keyword>
<accession>A0ABT8M5Q3</accession>
<gene>
    <name evidence="2" type="ORF">FGW20_13070</name>
</gene>
<proteinExistence type="predicted"/>
<dbReference type="Proteomes" id="UP001168423">
    <property type="component" value="Unassembled WGS sequence"/>
</dbReference>
<sequence>MDRLIRTIVFEHKNKRIHLTEIESALKERGINLFADQSRQHKFIKTVDTFIARGILEPLKGAQPLQQYGGLPDRYTIRRDVIAGVGAPLSPEHRNELVSLSPPINIDYYATHGDEYLRDRNHILRINDLILRRGECEVLTVNERSYELFGDEKALAMPDEASVKGALILRNLRLTLVDIRAKQVYEPFFWIEKDFLNLQGKAERTVLIVENKDTFWTLQQAVMDGVLAGIHLVIYGEGNAILKKFEYIETVGGVPDDRYRYFGDIDREGISIYNRLRARYPEYDIRPATALYAFILQKAGPAGARPLRRPQRAGTLSPFLDFFDAETGDAIRQIVTAERYLPQEVLNATDLSRFGDGGLTSAL</sequence>
<comment type="caution">
    <text evidence="2">The sequence shown here is derived from an EMBL/GenBank/DDBJ whole genome shotgun (WGS) entry which is preliminary data.</text>
</comment>
<protein>
    <recommendedName>
        <fullName evidence="1">Wadjet protein JetD C-terminal domain-containing protein</fullName>
    </recommendedName>
</protein>
<organism evidence="2 3">
    <name type="scientific">Methanoculleus methanifontis</name>
    <dbReference type="NCBI Taxonomy" id="2584086"/>
    <lineage>
        <taxon>Archaea</taxon>
        <taxon>Methanobacteriati</taxon>
        <taxon>Methanobacteriota</taxon>
        <taxon>Stenosarchaea group</taxon>
        <taxon>Methanomicrobia</taxon>
        <taxon>Methanomicrobiales</taxon>
        <taxon>Methanomicrobiaceae</taxon>
        <taxon>Methanoculleus</taxon>
    </lineage>
</organism>
<evidence type="ECO:0000313" key="3">
    <source>
        <dbReference type="Proteomes" id="UP001168423"/>
    </source>
</evidence>
<dbReference type="InterPro" id="IPR024534">
    <property type="entry name" value="JetD_C"/>
</dbReference>
<dbReference type="Pfam" id="PF09983">
    <property type="entry name" value="JetD_C"/>
    <property type="match status" value="1"/>
</dbReference>
<evidence type="ECO:0000313" key="2">
    <source>
        <dbReference type="EMBL" id="MDN7013938.1"/>
    </source>
</evidence>
<dbReference type="RefSeq" id="WP_301678537.1">
    <property type="nucleotide sequence ID" value="NZ_VCYI01000025.1"/>
</dbReference>